<dbReference type="SUPFAM" id="SSF52172">
    <property type="entry name" value="CheY-like"/>
    <property type="match status" value="1"/>
</dbReference>
<feature type="DNA-binding region" description="OmpR/PhoB-type" evidence="9">
    <location>
        <begin position="124"/>
        <end position="222"/>
    </location>
</feature>
<dbReference type="CDD" id="cd00383">
    <property type="entry name" value="trans_reg_C"/>
    <property type="match status" value="1"/>
</dbReference>
<reference evidence="13 14" key="1">
    <citation type="submission" date="2018-07" db="EMBL/GenBank/DDBJ databases">
        <title>New species, Clostridium PI-S10-A1B.</title>
        <authorList>
            <person name="Krishna G."/>
            <person name="Summeta K."/>
            <person name="Shikha S."/>
            <person name="Prabhu P.B."/>
            <person name="Suresh K."/>
        </authorList>
    </citation>
    <scope>NUCLEOTIDE SEQUENCE [LARGE SCALE GENOMIC DNA]</scope>
    <source>
        <strain evidence="13 14">PI-S10-A1B</strain>
    </source>
</reference>
<evidence type="ECO:0000256" key="5">
    <source>
        <dbReference type="ARBA" id="ARBA00023125"/>
    </source>
</evidence>
<comment type="function">
    <text evidence="7">May play the central regulatory role in sporulation. It may be an element of the effector pathway responsible for the activation of sporulation genes in response to nutritional stress. Spo0A may act in concert with spo0H (a sigma factor) to control the expression of some genes that are critical to the sporulation process.</text>
</comment>
<dbReference type="GO" id="GO:0032993">
    <property type="term" value="C:protein-DNA complex"/>
    <property type="evidence" value="ECO:0007669"/>
    <property type="project" value="TreeGrafter"/>
</dbReference>
<dbReference type="PANTHER" id="PTHR48111">
    <property type="entry name" value="REGULATOR OF RPOS"/>
    <property type="match status" value="1"/>
</dbReference>
<evidence type="ECO:0000256" key="7">
    <source>
        <dbReference type="ARBA" id="ARBA00024867"/>
    </source>
</evidence>
<organism evidence="13 14">
    <name type="scientific">Lacrimispora amygdalina</name>
    <dbReference type="NCBI Taxonomy" id="253257"/>
    <lineage>
        <taxon>Bacteria</taxon>
        <taxon>Bacillati</taxon>
        <taxon>Bacillota</taxon>
        <taxon>Clostridia</taxon>
        <taxon>Lachnospirales</taxon>
        <taxon>Lachnospiraceae</taxon>
        <taxon>Lacrimispora</taxon>
    </lineage>
</organism>
<dbReference type="PROSITE" id="PS50110">
    <property type="entry name" value="RESPONSE_REGULATORY"/>
    <property type="match status" value="1"/>
</dbReference>
<dbReference type="GO" id="GO:0006355">
    <property type="term" value="P:regulation of DNA-templated transcription"/>
    <property type="evidence" value="ECO:0007669"/>
    <property type="project" value="InterPro"/>
</dbReference>
<dbReference type="PROSITE" id="PS51755">
    <property type="entry name" value="OMPR_PHOB"/>
    <property type="match status" value="1"/>
</dbReference>
<evidence type="ECO:0000313" key="14">
    <source>
        <dbReference type="Proteomes" id="UP000260680"/>
    </source>
</evidence>
<dbReference type="AlphaFoldDB" id="A0A3E2N873"/>
<keyword evidence="6" id="KW-0804">Transcription</keyword>
<comment type="caution">
    <text evidence="13">The sequence shown here is derived from an EMBL/GenBank/DDBJ whole genome shotgun (WGS) entry which is preliminary data.</text>
</comment>
<dbReference type="Gene3D" id="3.40.50.2300">
    <property type="match status" value="1"/>
</dbReference>
<dbReference type="InterPro" id="IPR036388">
    <property type="entry name" value="WH-like_DNA-bd_sf"/>
</dbReference>
<evidence type="ECO:0000313" key="13">
    <source>
        <dbReference type="EMBL" id="RFZ77144.1"/>
    </source>
</evidence>
<dbReference type="SUPFAM" id="SSF46894">
    <property type="entry name" value="C-terminal effector domain of the bipartite response regulators"/>
    <property type="match status" value="1"/>
</dbReference>
<dbReference type="GO" id="GO:0005829">
    <property type="term" value="C:cytosol"/>
    <property type="evidence" value="ECO:0007669"/>
    <property type="project" value="TreeGrafter"/>
</dbReference>
<dbReference type="Proteomes" id="UP000260680">
    <property type="component" value="Unassembled WGS sequence"/>
</dbReference>
<keyword evidence="4" id="KW-0805">Transcription regulation</keyword>
<dbReference type="InterPro" id="IPR001867">
    <property type="entry name" value="OmpR/PhoB-type_DNA-bd"/>
</dbReference>
<dbReference type="Proteomes" id="UP001419084">
    <property type="component" value="Unassembled WGS sequence"/>
</dbReference>
<evidence type="ECO:0000256" key="8">
    <source>
        <dbReference type="PROSITE-ProRule" id="PRU00169"/>
    </source>
</evidence>
<feature type="modified residue" description="4-aspartylphosphate" evidence="8">
    <location>
        <position position="51"/>
    </location>
</feature>
<evidence type="ECO:0000313" key="12">
    <source>
        <dbReference type="EMBL" id="GLB29529.1"/>
    </source>
</evidence>
<reference evidence="12 15" key="2">
    <citation type="journal article" date="2024" name="Int. J. Syst. Evol. Microbiol.">
        <title>Lacrimispora brassicae sp. nov. isolated from fermented cabbage, and proposal of Clostridium indicum Gundawar et al. 2019 and Clostridium methoxybenzovorans Mechichi et al. 1999 as heterotypic synonyms of Lacrimispora amygdalina (Parshina et al. 2003) Haas and Blanchard 2020 and Lacrimispora indolis (McClung and McCoy 1957) Haas and Blanchard 2020, respectively.</title>
        <authorList>
            <person name="Kobayashi H."/>
            <person name="Tanizawa Y."/>
            <person name="Sakamoto M."/>
            <person name="Ohkuma M."/>
            <person name="Tohno M."/>
        </authorList>
    </citation>
    <scope>NUCLEOTIDE SEQUENCE [LARGE SCALE GENOMIC DNA]</scope>
    <source>
        <strain evidence="12 15">DSM 12857</strain>
    </source>
</reference>
<evidence type="ECO:0000256" key="9">
    <source>
        <dbReference type="PROSITE-ProRule" id="PRU01091"/>
    </source>
</evidence>
<dbReference type="OrthoDB" id="9790442at2"/>
<feature type="domain" description="Response regulatory" evidence="10">
    <location>
        <begin position="2"/>
        <end position="116"/>
    </location>
</feature>
<evidence type="ECO:0000313" key="15">
    <source>
        <dbReference type="Proteomes" id="UP001419084"/>
    </source>
</evidence>
<sequence>MKLLIVEDEVRLAEAMGQIMKEQHYQTDLVYNGKDGLYCGLSGEYDVIILDVMLPGENGFQIVEKLREARIQTPILMLTARDNISDKVTGLDKGADDYMTKPFIPEELLARIRALSRRQGEVIVEEMTFGDLKLNLSTNDLCCGTKSIHLGYKEFEVLRILMSNLGKIISKDTLINRVWGSDSDAEDNNVEAYISFLRKKINFLGSKAEITTVRKVGYRLEESR</sequence>
<dbReference type="RefSeq" id="WP_117418779.1">
    <property type="nucleotide sequence ID" value="NZ_BRPJ01000029.1"/>
</dbReference>
<dbReference type="InterPro" id="IPR011006">
    <property type="entry name" value="CheY-like_superfamily"/>
</dbReference>
<feature type="domain" description="OmpR/PhoB-type" evidence="11">
    <location>
        <begin position="124"/>
        <end position="222"/>
    </location>
</feature>
<proteinExistence type="predicted"/>
<evidence type="ECO:0000256" key="6">
    <source>
        <dbReference type="ARBA" id="ARBA00023163"/>
    </source>
</evidence>
<evidence type="ECO:0000256" key="1">
    <source>
        <dbReference type="ARBA" id="ARBA00018672"/>
    </source>
</evidence>
<dbReference type="FunFam" id="3.40.50.2300:FF:000001">
    <property type="entry name" value="DNA-binding response regulator PhoB"/>
    <property type="match status" value="1"/>
</dbReference>
<dbReference type="SMART" id="SM00448">
    <property type="entry name" value="REC"/>
    <property type="match status" value="1"/>
</dbReference>
<dbReference type="InterPro" id="IPR001789">
    <property type="entry name" value="Sig_transdc_resp-reg_receiver"/>
</dbReference>
<dbReference type="EMBL" id="QOHO01000067">
    <property type="protein sequence ID" value="RFZ77144.1"/>
    <property type="molecule type" value="Genomic_DNA"/>
</dbReference>
<evidence type="ECO:0000256" key="4">
    <source>
        <dbReference type="ARBA" id="ARBA00023015"/>
    </source>
</evidence>
<dbReference type="SMART" id="SM00862">
    <property type="entry name" value="Trans_reg_C"/>
    <property type="match status" value="1"/>
</dbReference>
<keyword evidence="2 8" id="KW-0597">Phosphoprotein</keyword>
<dbReference type="InterPro" id="IPR016032">
    <property type="entry name" value="Sig_transdc_resp-reg_C-effctor"/>
</dbReference>
<dbReference type="Pfam" id="PF00486">
    <property type="entry name" value="Trans_reg_C"/>
    <property type="match status" value="1"/>
</dbReference>
<dbReference type="Pfam" id="PF00072">
    <property type="entry name" value="Response_reg"/>
    <property type="match status" value="1"/>
</dbReference>
<keyword evidence="15" id="KW-1185">Reference proteome</keyword>
<dbReference type="PANTHER" id="PTHR48111:SF22">
    <property type="entry name" value="REGULATOR OF RPOS"/>
    <property type="match status" value="1"/>
</dbReference>
<evidence type="ECO:0000256" key="3">
    <source>
        <dbReference type="ARBA" id="ARBA00023012"/>
    </source>
</evidence>
<dbReference type="Gene3D" id="1.10.10.10">
    <property type="entry name" value="Winged helix-like DNA-binding domain superfamily/Winged helix DNA-binding domain"/>
    <property type="match status" value="1"/>
</dbReference>
<evidence type="ECO:0000256" key="2">
    <source>
        <dbReference type="ARBA" id="ARBA00022553"/>
    </source>
</evidence>
<accession>A0A3E2N873</accession>
<name>A0A3E2N873_9FIRM</name>
<dbReference type="InterPro" id="IPR039420">
    <property type="entry name" value="WalR-like"/>
</dbReference>
<keyword evidence="3" id="KW-0902">Two-component regulatory system</keyword>
<dbReference type="GO" id="GO:0000976">
    <property type="term" value="F:transcription cis-regulatory region binding"/>
    <property type="evidence" value="ECO:0007669"/>
    <property type="project" value="TreeGrafter"/>
</dbReference>
<evidence type="ECO:0000259" key="11">
    <source>
        <dbReference type="PROSITE" id="PS51755"/>
    </source>
</evidence>
<evidence type="ECO:0000259" key="10">
    <source>
        <dbReference type="PROSITE" id="PS50110"/>
    </source>
</evidence>
<protein>
    <recommendedName>
        <fullName evidence="1">Stage 0 sporulation protein A homolog</fullName>
    </recommendedName>
</protein>
<gene>
    <name evidence="13" type="ORF">DS742_20260</name>
    <name evidence="12" type="ORF">LAD12857_14520</name>
</gene>
<dbReference type="EMBL" id="BRPJ01000029">
    <property type="protein sequence ID" value="GLB29529.1"/>
    <property type="molecule type" value="Genomic_DNA"/>
</dbReference>
<keyword evidence="5 9" id="KW-0238">DNA-binding</keyword>
<dbReference type="Gene3D" id="6.10.250.690">
    <property type="match status" value="1"/>
</dbReference>
<dbReference type="GO" id="GO:0000156">
    <property type="term" value="F:phosphorelay response regulator activity"/>
    <property type="evidence" value="ECO:0007669"/>
    <property type="project" value="TreeGrafter"/>
</dbReference>